<keyword evidence="3" id="KW-1185">Reference proteome</keyword>
<feature type="signal peptide" evidence="1">
    <location>
        <begin position="1"/>
        <end position="18"/>
    </location>
</feature>
<evidence type="ECO:0000256" key="1">
    <source>
        <dbReference type="SAM" id="SignalP"/>
    </source>
</evidence>
<dbReference type="Proteomes" id="UP001278766">
    <property type="component" value="Unassembled WGS sequence"/>
</dbReference>
<organism evidence="2 3">
    <name type="scientific">Chaetomium fimeti</name>
    <dbReference type="NCBI Taxonomy" id="1854472"/>
    <lineage>
        <taxon>Eukaryota</taxon>
        <taxon>Fungi</taxon>
        <taxon>Dikarya</taxon>
        <taxon>Ascomycota</taxon>
        <taxon>Pezizomycotina</taxon>
        <taxon>Sordariomycetes</taxon>
        <taxon>Sordariomycetidae</taxon>
        <taxon>Sordariales</taxon>
        <taxon>Chaetomiaceae</taxon>
        <taxon>Chaetomium</taxon>
    </lineage>
</organism>
<proteinExistence type="predicted"/>
<protein>
    <submittedName>
        <fullName evidence="2">Uncharacterized protein</fullName>
    </submittedName>
</protein>
<accession>A0AAE0HKL3</accession>
<dbReference type="AlphaFoldDB" id="A0AAE0HKL3"/>
<sequence>MLRCAAVAGMACFSLALSVPGPMLPGEDCSLRWSPVVLTESSTGVVVGCPACDTGFRHTRDANEVERREERHGAGKYAQSSADATIGAVFVEGRSEVTSLKRVSTLAVVARDLTGFVSDPLLELFPLVLKDKAKRHVGYGDRAEVPRRGQDQC</sequence>
<comment type="caution">
    <text evidence="2">The sequence shown here is derived from an EMBL/GenBank/DDBJ whole genome shotgun (WGS) entry which is preliminary data.</text>
</comment>
<dbReference type="GeneID" id="87839970"/>
<dbReference type="EMBL" id="JAUEPN010000002">
    <property type="protein sequence ID" value="KAK3298303.1"/>
    <property type="molecule type" value="Genomic_DNA"/>
</dbReference>
<reference evidence="2" key="1">
    <citation type="journal article" date="2023" name="Mol. Phylogenet. Evol.">
        <title>Genome-scale phylogeny and comparative genomics of the fungal order Sordariales.</title>
        <authorList>
            <person name="Hensen N."/>
            <person name="Bonometti L."/>
            <person name="Westerberg I."/>
            <person name="Brannstrom I.O."/>
            <person name="Guillou S."/>
            <person name="Cros-Aarteil S."/>
            <person name="Calhoun S."/>
            <person name="Haridas S."/>
            <person name="Kuo A."/>
            <person name="Mondo S."/>
            <person name="Pangilinan J."/>
            <person name="Riley R."/>
            <person name="LaButti K."/>
            <person name="Andreopoulos B."/>
            <person name="Lipzen A."/>
            <person name="Chen C."/>
            <person name="Yan M."/>
            <person name="Daum C."/>
            <person name="Ng V."/>
            <person name="Clum A."/>
            <person name="Steindorff A."/>
            <person name="Ohm R.A."/>
            <person name="Martin F."/>
            <person name="Silar P."/>
            <person name="Natvig D.O."/>
            <person name="Lalanne C."/>
            <person name="Gautier V."/>
            <person name="Ament-Velasquez S.L."/>
            <person name="Kruys A."/>
            <person name="Hutchinson M.I."/>
            <person name="Powell A.J."/>
            <person name="Barry K."/>
            <person name="Miller A.N."/>
            <person name="Grigoriev I.V."/>
            <person name="Debuchy R."/>
            <person name="Gladieux P."/>
            <person name="Hiltunen Thoren M."/>
            <person name="Johannesson H."/>
        </authorList>
    </citation>
    <scope>NUCLEOTIDE SEQUENCE</scope>
    <source>
        <strain evidence="2">CBS 168.71</strain>
    </source>
</reference>
<name>A0AAE0HKL3_9PEZI</name>
<reference evidence="2" key="2">
    <citation type="submission" date="2023-06" db="EMBL/GenBank/DDBJ databases">
        <authorList>
            <consortium name="Lawrence Berkeley National Laboratory"/>
            <person name="Haridas S."/>
            <person name="Hensen N."/>
            <person name="Bonometti L."/>
            <person name="Westerberg I."/>
            <person name="Brannstrom I.O."/>
            <person name="Guillou S."/>
            <person name="Cros-Aarteil S."/>
            <person name="Calhoun S."/>
            <person name="Kuo A."/>
            <person name="Mondo S."/>
            <person name="Pangilinan J."/>
            <person name="Riley R."/>
            <person name="Labutti K."/>
            <person name="Andreopoulos B."/>
            <person name="Lipzen A."/>
            <person name="Chen C."/>
            <person name="Yanf M."/>
            <person name="Daum C."/>
            <person name="Ng V."/>
            <person name="Clum A."/>
            <person name="Steindorff A."/>
            <person name="Ohm R."/>
            <person name="Martin F."/>
            <person name="Silar P."/>
            <person name="Natvig D."/>
            <person name="Lalanne C."/>
            <person name="Gautier V."/>
            <person name="Ament-Velasquez S.L."/>
            <person name="Kruys A."/>
            <person name="Hutchinson M.I."/>
            <person name="Powell A.J."/>
            <person name="Barry K."/>
            <person name="Miller A.N."/>
            <person name="Grigoriev I.V."/>
            <person name="Debuchy R."/>
            <person name="Gladieux P."/>
            <person name="Thoren M.H."/>
            <person name="Johannesson H."/>
        </authorList>
    </citation>
    <scope>NUCLEOTIDE SEQUENCE</scope>
    <source>
        <strain evidence="2">CBS 168.71</strain>
    </source>
</reference>
<feature type="chain" id="PRO_5042032412" evidence="1">
    <location>
        <begin position="19"/>
        <end position="153"/>
    </location>
</feature>
<evidence type="ECO:0000313" key="3">
    <source>
        <dbReference type="Proteomes" id="UP001278766"/>
    </source>
</evidence>
<gene>
    <name evidence="2" type="ORF">B0H64DRAFT_384688</name>
</gene>
<dbReference type="RefSeq" id="XP_062661817.1">
    <property type="nucleotide sequence ID" value="XM_062803022.1"/>
</dbReference>
<evidence type="ECO:0000313" key="2">
    <source>
        <dbReference type="EMBL" id="KAK3298303.1"/>
    </source>
</evidence>
<keyword evidence="1" id="KW-0732">Signal</keyword>